<reference evidence="2 3" key="1">
    <citation type="journal article" date="2018" name="Elife">
        <title>Firefly genomes illuminate parallel origins of bioluminescence in beetles.</title>
        <authorList>
            <person name="Fallon T.R."/>
            <person name="Lower S.E."/>
            <person name="Chang C.H."/>
            <person name="Bessho-Uehara M."/>
            <person name="Martin G.J."/>
            <person name="Bewick A.J."/>
            <person name="Behringer M."/>
            <person name="Debat H.J."/>
            <person name="Wong I."/>
            <person name="Day J.C."/>
            <person name="Suvorov A."/>
            <person name="Silva C.J."/>
            <person name="Stanger-Hall K.F."/>
            <person name="Hall D.W."/>
            <person name="Schmitz R.J."/>
            <person name="Nelson D.R."/>
            <person name="Lewis S.M."/>
            <person name="Shigenobu S."/>
            <person name="Bybee S.M."/>
            <person name="Larracuente A.M."/>
            <person name="Oba Y."/>
            <person name="Weng J.K."/>
        </authorList>
    </citation>
    <scope>NUCLEOTIDE SEQUENCE [LARGE SCALE GENOMIC DNA]</scope>
    <source>
        <strain evidence="2">1611_PpyrPB1</strain>
        <tissue evidence="2">Whole body</tissue>
    </source>
</reference>
<keyword evidence="1" id="KW-0732">Signal</keyword>
<evidence type="ECO:0000313" key="2">
    <source>
        <dbReference type="EMBL" id="KAB0792909.1"/>
    </source>
</evidence>
<gene>
    <name evidence="2" type="ORF">PPYR_12529</name>
</gene>
<dbReference type="AlphaFoldDB" id="A0A5N4A6L9"/>
<comment type="caution">
    <text evidence="2">The sequence shown here is derived from an EMBL/GenBank/DDBJ whole genome shotgun (WGS) entry which is preliminary data.</text>
</comment>
<protein>
    <recommendedName>
        <fullName evidence="4">UPAR/Ly6 domain-containing protein</fullName>
    </recommendedName>
</protein>
<dbReference type="PROSITE" id="PS51257">
    <property type="entry name" value="PROKAR_LIPOPROTEIN"/>
    <property type="match status" value="1"/>
</dbReference>
<proteinExistence type="predicted"/>
<feature type="signal peptide" evidence="1">
    <location>
        <begin position="1"/>
        <end position="21"/>
    </location>
</feature>
<accession>A0A5N4A6L9</accession>
<feature type="chain" id="PRO_5024271085" description="UPAR/Ly6 domain-containing protein" evidence="1">
    <location>
        <begin position="22"/>
        <end position="110"/>
    </location>
</feature>
<dbReference type="InParanoid" id="A0A5N4A6L9"/>
<sequence>MHLRPLLPVGLLLFIVGTGSCLSCLLCKDLLDCKGNTTEKIECHMMEDVCFQIFHPETGAVFRRACGAPTVCDIYAKCSTCNVNDCNSSMNILPSFLMISLATVIAMKLF</sequence>
<dbReference type="EMBL" id="VVIM01000009">
    <property type="protein sequence ID" value="KAB0792909.1"/>
    <property type="molecule type" value="Genomic_DNA"/>
</dbReference>
<evidence type="ECO:0000313" key="3">
    <source>
        <dbReference type="Proteomes" id="UP000327044"/>
    </source>
</evidence>
<name>A0A5N4A6L9_PHOPY</name>
<evidence type="ECO:0008006" key="4">
    <source>
        <dbReference type="Google" id="ProtNLM"/>
    </source>
</evidence>
<keyword evidence="3" id="KW-1185">Reference proteome</keyword>
<organism evidence="2 3">
    <name type="scientific">Photinus pyralis</name>
    <name type="common">Common eastern firefly</name>
    <name type="synonym">Lampyris pyralis</name>
    <dbReference type="NCBI Taxonomy" id="7054"/>
    <lineage>
        <taxon>Eukaryota</taxon>
        <taxon>Metazoa</taxon>
        <taxon>Ecdysozoa</taxon>
        <taxon>Arthropoda</taxon>
        <taxon>Hexapoda</taxon>
        <taxon>Insecta</taxon>
        <taxon>Pterygota</taxon>
        <taxon>Neoptera</taxon>
        <taxon>Endopterygota</taxon>
        <taxon>Coleoptera</taxon>
        <taxon>Polyphaga</taxon>
        <taxon>Elateriformia</taxon>
        <taxon>Elateroidea</taxon>
        <taxon>Lampyridae</taxon>
        <taxon>Lampyrinae</taxon>
        <taxon>Photinus</taxon>
    </lineage>
</organism>
<dbReference type="Proteomes" id="UP000327044">
    <property type="component" value="Unassembled WGS sequence"/>
</dbReference>
<evidence type="ECO:0000256" key="1">
    <source>
        <dbReference type="SAM" id="SignalP"/>
    </source>
</evidence>